<dbReference type="Pfam" id="PF20415">
    <property type="entry name" value="DUF6699"/>
    <property type="match status" value="1"/>
</dbReference>
<organism evidence="2 3">
    <name type="scientific">Dentipellis fragilis</name>
    <dbReference type="NCBI Taxonomy" id="205917"/>
    <lineage>
        <taxon>Eukaryota</taxon>
        <taxon>Fungi</taxon>
        <taxon>Dikarya</taxon>
        <taxon>Basidiomycota</taxon>
        <taxon>Agaricomycotina</taxon>
        <taxon>Agaricomycetes</taxon>
        <taxon>Russulales</taxon>
        <taxon>Hericiaceae</taxon>
        <taxon>Dentipellis</taxon>
    </lineage>
</organism>
<reference evidence="2 3" key="1">
    <citation type="submission" date="2019-02" db="EMBL/GenBank/DDBJ databases">
        <title>Genome sequencing of the rare red list fungi Dentipellis fragilis.</title>
        <authorList>
            <person name="Buettner E."/>
            <person name="Kellner H."/>
        </authorList>
    </citation>
    <scope>NUCLEOTIDE SEQUENCE [LARGE SCALE GENOMIC DNA]</scope>
    <source>
        <strain evidence="2 3">DSM 105465</strain>
    </source>
</reference>
<dbReference type="Proteomes" id="UP000298327">
    <property type="component" value="Unassembled WGS sequence"/>
</dbReference>
<keyword evidence="3" id="KW-1185">Reference proteome</keyword>
<accession>A0A4Y9YY85</accession>
<evidence type="ECO:0000313" key="2">
    <source>
        <dbReference type="EMBL" id="TFY66628.1"/>
    </source>
</evidence>
<feature type="domain" description="DUF6699" evidence="1">
    <location>
        <begin position="88"/>
        <end position="205"/>
    </location>
</feature>
<evidence type="ECO:0000259" key="1">
    <source>
        <dbReference type="Pfam" id="PF20415"/>
    </source>
</evidence>
<sequence length="231" mass="25774">MSVAVDKWAAGNSCAYLGASVLAVEAQRPNSHARSALDGPVLSQTDLYLLNTELELNPILTRSNPSFSLVFDLSNGSTGGFNEQYADRDLPFAQRDEPATLPRVQEIIIITEHSPWCTIVKNDHGVTLHDICDRVWKEYTENLITEGELGACPPRVQETIKRAAQINAQNAAPGWGQQFYSPAPPAPNRYRRIDWLRDRHFFDSVIKDDGYAVSRLGFRAPNIFVMKLAAF</sequence>
<protein>
    <recommendedName>
        <fullName evidence="1">DUF6699 domain-containing protein</fullName>
    </recommendedName>
</protein>
<comment type="caution">
    <text evidence="2">The sequence shown here is derived from an EMBL/GenBank/DDBJ whole genome shotgun (WGS) entry which is preliminary data.</text>
</comment>
<dbReference type="AlphaFoldDB" id="A0A4Y9YY85"/>
<name>A0A4Y9YY85_9AGAM</name>
<proteinExistence type="predicted"/>
<dbReference type="EMBL" id="SEOQ01000231">
    <property type="protein sequence ID" value="TFY66628.1"/>
    <property type="molecule type" value="Genomic_DNA"/>
</dbReference>
<gene>
    <name evidence="2" type="ORF">EVG20_g4463</name>
</gene>
<dbReference type="OrthoDB" id="3333333at2759"/>
<evidence type="ECO:0000313" key="3">
    <source>
        <dbReference type="Proteomes" id="UP000298327"/>
    </source>
</evidence>
<dbReference type="InterPro" id="IPR046522">
    <property type="entry name" value="DUF6699"/>
</dbReference>